<dbReference type="FunFam" id="2.40.50.140:FF:000003">
    <property type="entry name" value="50S ribosomal protein L2"/>
    <property type="match status" value="1"/>
</dbReference>
<dbReference type="EMBL" id="FRAW01000028">
    <property type="protein sequence ID" value="SHL00550.1"/>
    <property type="molecule type" value="Genomic_DNA"/>
</dbReference>
<gene>
    <name evidence="5" type="primary">rplB</name>
    <name evidence="9" type="ORF">SAMN05720469_12850</name>
</gene>
<dbReference type="HAMAP" id="MF_01320_B">
    <property type="entry name" value="Ribosomal_uL2_B"/>
    <property type="match status" value="1"/>
</dbReference>
<evidence type="ECO:0000256" key="5">
    <source>
        <dbReference type="HAMAP-Rule" id="MF_01320"/>
    </source>
</evidence>
<evidence type="ECO:0000313" key="9">
    <source>
        <dbReference type="EMBL" id="SHL00550.1"/>
    </source>
</evidence>
<sequence>MGLKSYRPLTPTLRYKQLNDKKEITADKPYKPLTVGKKRSSGRSNVGEITSRRRGGGHKRSYRIIDFKRKRAGISCTVETIEYDPNRSAYIALVKYIDGKRQYIIAPAGIKVGDVLNSGEGAEYRLGNALPLKDIPLNATIHNIEMIPGKGAQIARSAGASAELVAKDGKLCQVKLPSGEIRLIPENALATVGQVSNVDHMNENSGSAGRSRWLGIRPSVRGVVMNPVDHPLGGGEGRTSGGRHPCSPWGKNSKGKKTRNNKRTDHYIVRRRQKKRA</sequence>
<dbReference type="SMART" id="SM01383">
    <property type="entry name" value="Ribosomal_L2"/>
    <property type="match status" value="1"/>
</dbReference>
<keyword evidence="10" id="KW-1185">Reference proteome</keyword>
<dbReference type="Pfam" id="PF03947">
    <property type="entry name" value="Ribosomal_L2_C"/>
    <property type="match status" value="1"/>
</dbReference>
<evidence type="ECO:0000256" key="1">
    <source>
        <dbReference type="ARBA" id="ARBA00005636"/>
    </source>
</evidence>
<dbReference type="SUPFAM" id="SSF50249">
    <property type="entry name" value="Nucleic acid-binding proteins"/>
    <property type="match status" value="1"/>
</dbReference>
<dbReference type="Gene3D" id="4.10.950.10">
    <property type="entry name" value="Ribosomal protein L2, domain 3"/>
    <property type="match status" value="1"/>
</dbReference>
<organism evidence="9 10">
    <name type="scientific">Fibrobacter intestinalis</name>
    <dbReference type="NCBI Taxonomy" id="28122"/>
    <lineage>
        <taxon>Bacteria</taxon>
        <taxon>Pseudomonadati</taxon>
        <taxon>Fibrobacterota</taxon>
        <taxon>Fibrobacteria</taxon>
        <taxon>Fibrobacterales</taxon>
        <taxon>Fibrobacteraceae</taxon>
        <taxon>Fibrobacter</taxon>
    </lineage>
</organism>
<comment type="subunit">
    <text evidence="5">Part of the 50S ribosomal subunit. Forms a bridge to the 30S subunit in the 70S ribosome.</text>
</comment>
<dbReference type="NCBIfam" id="TIGR01171">
    <property type="entry name" value="rplB_bact"/>
    <property type="match status" value="1"/>
</dbReference>
<reference evidence="10" key="1">
    <citation type="submission" date="2016-11" db="EMBL/GenBank/DDBJ databases">
        <authorList>
            <person name="Varghese N."/>
            <person name="Submissions S."/>
        </authorList>
    </citation>
    <scope>NUCLEOTIDE SEQUENCE [LARGE SCALE GENOMIC DNA]</scope>
    <source>
        <strain evidence="10">UWOS</strain>
    </source>
</reference>
<dbReference type="InterPro" id="IPR022671">
    <property type="entry name" value="Ribosomal_uL2_CS"/>
</dbReference>
<dbReference type="GO" id="GO:0002181">
    <property type="term" value="P:cytoplasmic translation"/>
    <property type="evidence" value="ECO:0007669"/>
    <property type="project" value="TreeGrafter"/>
</dbReference>
<dbReference type="AlphaFoldDB" id="A0A1M6X3J0"/>
<dbReference type="Gene3D" id="2.30.30.30">
    <property type="match status" value="1"/>
</dbReference>
<proteinExistence type="inferred from homology"/>
<keyword evidence="5" id="KW-0694">RNA-binding</keyword>
<dbReference type="GO" id="GO:0019843">
    <property type="term" value="F:rRNA binding"/>
    <property type="evidence" value="ECO:0007669"/>
    <property type="project" value="UniProtKB-UniRule"/>
</dbReference>
<dbReference type="Gene3D" id="2.40.50.140">
    <property type="entry name" value="Nucleic acid-binding proteins"/>
    <property type="match status" value="1"/>
</dbReference>
<keyword evidence="5" id="KW-0699">rRNA-binding</keyword>
<keyword evidence="3 5" id="KW-0687">Ribonucleoprotein</keyword>
<dbReference type="InterPro" id="IPR014722">
    <property type="entry name" value="Rib_uL2_dom2"/>
</dbReference>
<dbReference type="PIRSF" id="PIRSF002158">
    <property type="entry name" value="Ribosomal_L2"/>
    <property type="match status" value="1"/>
</dbReference>
<dbReference type="GO" id="GO:0003735">
    <property type="term" value="F:structural constituent of ribosome"/>
    <property type="evidence" value="ECO:0007669"/>
    <property type="project" value="InterPro"/>
</dbReference>
<dbReference type="SUPFAM" id="SSF50104">
    <property type="entry name" value="Translation proteins SH3-like domain"/>
    <property type="match status" value="1"/>
</dbReference>
<dbReference type="GO" id="GO:0016740">
    <property type="term" value="F:transferase activity"/>
    <property type="evidence" value="ECO:0007669"/>
    <property type="project" value="InterPro"/>
</dbReference>
<dbReference type="FunFam" id="2.30.30.30:FF:000001">
    <property type="entry name" value="50S ribosomal protein L2"/>
    <property type="match status" value="1"/>
</dbReference>
<evidence type="ECO:0000256" key="3">
    <source>
        <dbReference type="ARBA" id="ARBA00023274"/>
    </source>
</evidence>
<evidence type="ECO:0000259" key="7">
    <source>
        <dbReference type="SMART" id="SM01382"/>
    </source>
</evidence>
<dbReference type="Proteomes" id="UP000184275">
    <property type="component" value="Unassembled WGS sequence"/>
</dbReference>
<dbReference type="PROSITE" id="PS00467">
    <property type="entry name" value="RIBOSOMAL_L2"/>
    <property type="match status" value="1"/>
</dbReference>
<evidence type="ECO:0000313" key="10">
    <source>
        <dbReference type="Proteomes" id="UP000184275"/>
    </source>
</evidence>
<dbReference type="PANTHER" id="PTHR13691:SF5">
    <property type="entry name" value="LARGE RIBOSOMAL SUBUNIT PROTEIN UL2M"/>
    <property type="match status" value="1"/>
</dbReference>
<accession>A0A1M6X3J0</accession>
<evidence type="ECO:0000259" key="8">
    <source>
        <dbReference type="SMART" id="SM01383"/>
    </source>
</evidence>
<evidence type="ECO:0000256" key="4">
    <source>
        <dbReference type="ARBA" id="ARBA00035242"/>
    </source>
</evidence>
<comment type="similarity">
    <text evidence="1 5">Belongs to the universal ribosomal protein uL2 family.</text>
</comment>
<dbReference type="InterPro" id="IPR008991">
    <property type="entry name" value="Translation_prot_SH3-like_sf"/>
</dbReference>
<name>A0A1M6X3J0_9BACT</name>
<dbReference type="RefSeq" id="WP_073305517.1">
    <property type="nucleotide sequence ID" value="NZ_FRAW01000028.1"/>
</dbReference>
<dbReference type="InterPro" id="IPR002171">
    <property type="entry name" value="Ribosomal_uL2"/>
</dbReference>
<dbReference type="SMART" id="SM01382">
    <property type="entry name" value="Ribosomal_L2_C"/>
    <property type="match status" value="1"/>
</dbReference>
<dbReference type="Pfam" id="PF00181">
    <property type="entry name" value="Ribosomal_L2_N"/>
    <property type="match status" value="1"/>
</dbReference>
<feature type="domain" description="Large ribosomal subunit protein uL2 C-terminal" evidence="7">
    <location>
        <begin position="124"/>
        <end position="252"/>
    </location>
</feature>
<feature type="region of interest" description="Disordered" evidence="6">
    <location>
        <begin position="32"/>
        <end position="57"/>
    </location>
</feature>
<comment type="function">
    <text evidence="5">One of the primary rRNA binding proteins. Required for association of the 30S and 50S subunits to form the 70S ribosome, for tRNA binding and peptide bond formation. It has been suggested to have peptidyltransferase activity; this is somewhat controversial. Makes several contacts with the 16S rRNA in the 70S ribosome.</text>
</comment>
<dbReference type="InterPro" id="IPR012340">
    <property type="entry name" value="NA-bd_OB-fold"/>
</dbReference>
<dbReference type="InterPro" id="IPR005880">
    <property type="entry name" value="Ribosomal_uL2_bac/org-type"/>
</dbReference>
<feature type="domain" description="Large ribosomal subunit protein uL2 RNA-binding" evidence="8">
    <location>
        <begin position="42"/>
        <end position="118"/>
    </location>
</feature>
<dbReference type="InterPro" id="IPR022669">
    <property type="entry name" value="Ribosomal_uL2_C"/>
</dbReference>
<protein>
    <recommendedName>
        <fullName evidence="4 5">Large ribosomal subunit protein uL2</fullName>
    </recommendedName>
</protein>
<dbReference type="GO" id="GO:0015934">
    <property type="term" value="C:large ribosomal subunit"/>
    <property type="evidence" value="ECO:0007669"/>
    <property type="project" value="InterPro"/>
</dbReference>
<dbReference type="InterPro" id="IPR022666">
    <property type="entry name" value="Ribosomal_uL2_RNA-bd_dom"/>
</dbReference>
<dbReference type="PANTHER" id="PTHR13691">
    <property type="entry name" value="RIBOSOMAL PROTEIN L2"/>
    <property type="match status" value="1"/>
</dbReference>
<keyword evidence="2 5" id="KW-0689">Ribosomal protein</keyword>
<dbReference type="FunFam" id="4.10.950.10:FF:000001">
    <property type="entry name" value="50S ribosomal protein L2"/>
    <property type="match status" value="1"/>
</dbReference>
<dbReference type="InterPro" id="IPR014726">
    <property type="entry name" value="Ribosomal_uL2_dom3"/>
</dbReference>
<evidence type="ECO:0000256" key="6">
    <source>
        <dbReference type="SAM" id="MobiDB-lite"/>
    </source>
</evidence>
<evidence type="ECO:0000256" key="2">
    <source>
        <dbReference type="ARBA" id="ARBA00022980"/>
    </source>
</evidence>
<feature type="region of interest" description="Disordered" evidence="6">
    <location>
        <begin position="228"/>
        <end position="277"/>
    </location>
</feature>